<dbReference type="RefSeq" id="WP_053945349.1">
    <property type="nucleotide sequence ID" value="NZ_BSCV01000021.1"/>
</dbReference>
<evidence type="ECO:0000313" key="1">
    <source>
        <dbReference type="EMBL" id="CRF52585.1"/>
    </source>
</evidence>
<proteinExistence type="predicted"/>
<reference evidence="2" key="1">
    <citation type="submission" date="2014-12" db="EMBL/GenBank/DDBJ databases">
        <authorList>
            <person name="Jaenicke S."/>
        </authorList>
    </citation>
    <scope>NUCLEOTIDE SEQUENCE [LARGE SCALE GENOMIC DNA]</scope>
</reference>
<protein>
    <submittedName>
        <fullName evidence="1">FIG022160: hypothetical toxin</fullName>
    </submittedName>
</protein>
<gene>
    <name evidence="1" type="ORF">HAL07_10500</name>
</gene>
<dbReference type="GeneID" id="82132007"/>
<dbReference type="AlphaFoldDB" id="A0A0K2Y608"/>
<dbReference type="InterPro" id="IPR014056">
    <property type="entry name" value="TypeIITA-like_toxin_pred"/>
</dbReference>
<dbReference type="PANTHER" id="PTHR41791">
    <property type="entry name" value="SSL7039 PROTEIN"/>
    <property type="match status" value="1"/>
</dbReference>
<dbReference type="InterPro" id="IPR009241">
    <property type="entry name" value="HigB-like"/>
</dbReference>
<dbReference type="Pfam" id="PF05973">
    <property type="entry name" value="Gp49"/>
    <property type="match status" value="1"/>
</dbReference>
<dbReference type="EMBL" id="CDMG01000006">
    <property type="protein sequence ID" value="CRF52585.1"/>
    <property type="molecule type" value="Genomic_DNA"/>
</dbReference>
<organism evidence="1 2">
    <name type="scientific">Helicobacter ailurogastricus</name>
    <dbReference type="NCBI Taxonomy" id="1578720"/>
    <lineage>
        <taxon>Bacteria</taxon>
        <taxon>Pseudomonadati</taxon>
        <taxon>Campylobacterota</taxon>
        <taxon>Epsilonproteobacteria</taxon>
        <taxon>Campylobacterales</taxon>
        <taxon>Helicobacteraceae</taxon>
        <taxon>Helicobacter</taxon>
    </lineage>
</organism>
<dbReference type="PIRSF" id="PIRSF028744">
    <property type="entry name" value="Addict_mod_HI1419"/>
    <property type="match status" value="1"/>
</dbReference>
<sequence>MQVKTSKTFLDWLESLKDTSAKSAVTRRLKALSESGHFGDHKHILGVIFELRIHSGPGYRLYVAKKGDTLVILLCGGDKSTQQKDIIKAQEILKDFHG</sequence>
<dbReference type="NCBIfam" id="TIGR02683">
    <property type="entry name" value="upstrm_HI1419"/>
    <property type="match status" value="1"/>
</dbReference>
<dbReference type="Proteomes" id="UP000043437">
    <property type="component" value="Unassembled WGS sequence"/>
</dbReference>
<name>A0A0K2Y608_9HELI</name>
<evidence type="ECO:0000313" key="2">
    <source>
        <dbReference type="Proteomes" id="UP000043437"/>
    </source>
</evidence>
<accession>A0A0K2Y608</accession>
<dbReference type="PANTHER" id="PTHR41791:SF1">
    <property type="entry name" value="SSL7039 PROTEIN"/>
    <property type="match status" value="1"/>
</dbReference>